<dbReference type="InterPro" id="IPR007375">
    <property type="entry name" value="SoxG"/>
</dbReference>
<gene>
    <name evidence="1" type="ORF">W908_00630</name>
</gene>
<sequence length="196" mass="21902">MEMSDSKNKIEPIFRSTFDPVTDADGFLINQKNLISLEVTGHSLIVLRTSASSKNNTKAAKDIFNLKLPGTLEITSGDNDSKCFWVSPDEFWILLSRNHKIEIEEKLSSLPKGISISDNSGAYGIIEFLGDQTNNLLARWMSYDIEGSLKDGKAVSTTFGQAPVFVYRDKKSLFMMVRHSFSHYVAGLLKDSAKRL</sequence>
<organism evidence="1 2">
    <name type="scientific">Candidatus Pseudothioglobus singularis PS1</name>
    <dbReference type="NCBI Taxonomy" id="1125411"/>
    <lineage>
        <taxon>Bacteria</taxon>
        <taxon>Pseudomonadati</taxon>
        <taxon>Pseudomonadota</taxon>
        <taxon>Gammaproteobacteria</taxon>
        <taxon>Candidatus Pseudothioglobaceae</taxon>
        <taxon>Candidatus Pseudothioglobus</taxon>
    </lineage>
</organism>
<reference evidence="1 2" key="1">
    <citation type="journal article" date="2015" name="Genome Announc.">
        <title>Genome Sequence of 'Candidatus Thioglobus singularis' Strain PS1, a Mixotroph from the SUP05 Clade of Marine Gammaproteobacteria.</title>
        <authorList>
            <person name="Marshall K.T."/>
            <person name="Morris R.M."/>
        </authorList>
    </citation>
    <scope>NUCLEOTIDE SEQUENCE [LARGE SCALE GENOMIC DNA]</scope>
    <source>
        <strain evidence="1 2">PS1</strain>
    </source>
</reference>
<dbReference type="InterPro" id="IPR027266">
    <property type="entry name" value="TrmE/GcvT-like"/>
</dbReference>
<dbReference type="SUPFAM" id="SSF103025">
    <property type="entry name" value="Folate-binding domain"/>
    <property type="match status" value="1"/>
</dbReference>
<evidence type="ECO:0000313" key="1">
    <source>
        <dbReference type="EMBL" id="ALE01246.1"/>
    </source>
</evidence>
<protein>
    <submittedName>
        <fullName evidence="1">Sarcosine oxidase subunit gamma</fullName>
    </submittedName>
</protein>
<keyword evidence="2" id="KW-1185">Reference proteome</keyword>
<dbReference type="KEGG" id="tsn:W908_00630"/>
<dbReference type="Gene3D" id="3.30.1360.120">
    <property type="entry name" value="Probable tRNA modification gtpase trme, domain 1"/>
    <property type="match status" value="1"/>
</dbReference>
<proteinExistence type="predicted"/>
<name>A0A0M4L309_9GAMM</name>
<dbReference type="Proteomes" id="UP000068905">
    <property type="component" value="Chromosome"/>
</dbReference>
<dbReference type="STRING" id="1125411.W908_00630"/>
<dbReference type="Gene3D" id="3.30.70.1520">
    <property type="entry name" value="Heterotetrameric sarcosine oxidase"/>
    <property type="match status" value="1"/>
</dbReference>
<dbReference type="AlphaFoldDB" id="A0A0M4L309"/>
<dbReference type="Pfam" id="PF04268">
    <property type="entry name" value="SoxG"/>
    <property type="match status" value="1"/>
</dbReference>
<evidence type="ECO:0000313" key="2">
    <source>
        <dbReference type="Proteomes" id="UP000068905"/>
    </source>
</evidence>
<dbReference type="EMBL" id="CP006911">
    <property type="protein sequence ID" value="ALE01246.1"/>
    <property type="molecule type" value="Genomic_DNA"/>
</dbReference>
<accession>A0A0M4L309</accession>